<dbReference type="AlphaFoldDB" id="A0A822FX12"/>
<dbReference type="EMBL" id="CAJOBR010087600">
    <property type="protein sequence ID" value="CAF5135277.1"/>
    <property type="molecule type" value="Genomic_DNA"/>
</dbReference>
<organism evidence="2 3">
    <name type="scientific">Rotaria socialis</name>
    <dbReference type="NCBI Taxonomy" id="392032"/>
    <lineage>
        <taxon>Eukaryota</taxon>
        <taxon>Metazoa</taxon>
        <taxon>Spiralia</taxon>
        <taxon>Gnathifera</taxon>
        <taxon>Rotifera</taxon>
        <taxon>Eurotatoria</taxon>
        <taxon>Bdelloidea</taxon>
        <taxon>Philodinida</taxon>
        <taxon>Philodinidae</taxon>
        <taxon>Rotaria</taxon>
    </lineage>
</organism>
<evidence type="ECO:0000313" key="3">
    <source>
        <dbReference type="Proteomes" id="UP000663848"/>
    </source>
</evidence>
<name>A0A822FX12_9BILA</name>
<feature type="region of interest" description="Disordered" evidence="1">
    <location>
        <begin position="1"/>
        <end position="36"/>
    </location>
</feature>
<accession>A0A822FX12</accession>
<evidence type="ECO:0000313" key="2">
    <source>
        <dbReference type="EMBL" id="CAF5135277.1"/>
    </source>
</evidence>
<dbReference type="Proteomes" id="UP000663848">
    <property type="component" value="Unassembled WGS sequence"/>
</dbReference>
<feature type="non-terminal residue" evidence="2">
    <location>
        <position position="1"/>
    </location>
</feature>
<reference evidence="2" key="1">
    <citation type="submission" date="2021-02" db="EMBL/GenBank/DDBJ databases">
        <authorList>
            <person name="Nowell W R."/>
        </authorList>
    </citation>
    <scope>NUCLEOTIDE SEQUENCE</scope>
</reference>
<protein>
    <submittedName>
        <fullName evidence="2">Uncharacterized protein</fullName>
    </submittedName>
</protein>
<sequence length="36" mass="4280">MTTGGHGETDFIRMNSNSHNQMRQPRMNYYNHIQPD</sequence>
<comment type="caution">
    <text evidence="2">The sequence shown here is derived from an EMBL/GenBank/DDBJ whole genome shotgun (WGS) entry which is preliminary data.</text>
</comment>
<feature type="compositionally biased region" description="Polar residues" evidence="1">
    <location>
        <begin position="14"/>
        <end position="23"/>
    </location>
</feature>
<gene>
    <name evidence="2" type="ORF">QYT958_LOCUS47200</name>
</gene>
<proteinExistence type="predicted"/>
<evidence type="ECO:0000256" key="1">
    <source>
        <dbReference type="SAM" id="MobiDB-lite"/>
    </source>
</evidence>